<dbReference type="EC" id="6.2.1.26" evidence="5"/>
<evidence type="ECO:0000259" key="3">
    <source>
        <dbReference type="Pfam" id="PF00501"/>
    </source>
</evidence>
<dbReference type="InterPro" id="IPR045851">
    <property type="entry name" value="AMP-bd_C_sf"/>
</dbReference>
<dbReference type="EC" id="6.2.1.-" evidence="5"/>
<dbReference type="RefSeq" id="WP_306998192.1">
    <property type="nucleotide sequence ID" value="NZ_JAUSUT010000001.1"/>
</dbReference>
<keyword evidence="6" id="KW-1185">Reference proteome</keyword>
<dbReference type="Pfam" id="PF13193">
    <property type="entry name" value="AMP-binding_C"/>
    <property type="match status" value="1"/>
</dbReference>
<dbReference type="SUPFAM" id="SSF56801">
    <property type="entry name" value="Acetyl-CoA synthetase-like"/>
    <property type="match status" value="1"/>
</dbReference>
<dbReference type="InterPro" id="IPR020845">
    <property type="entry name" value="AMP-binding_CS"/>
</dbReference>
<dbReference type="GO" id="GO:0008756">
    <property type="term" value="F:o-succinylbenzoate-CoA ligase activity"/>
    <property type="evidence" value="ECO:0007669"/>
    <property type="project" value="UniProtKB-EC"/>
</dbReference>
<evidence type="ECO:0000259" key="4">
    <source>
        <dbReference type="Pfam" id="PF13193"/>
    </source>
</evidence>
<comment type="caution">
    <text evidence="5">The sequence shown here is derived from an EMBL/GenBank/DDBJ whole genome shotgun (WGS) entry which is preliminary data.</text>
</comment>
<protein>
    <submittedName>
        <fullName evidence="5">Fatty-acyl-CoA synthase/O-succinylbenzoic acid--CoA ligase</fullName>
        <ecNumber evidence="5">6.2.1.-</ecNumber>
        <ecNumber evidence="5">6.2.1.26</ecNumber>
    </submittedName>
</protein>
<accession>A0ABU0F6K0</accession>
<keyword evidence="2 5" id="KW-0436">Ligase</keyword>
<evidence type="ECO:0000313" key="5">
    <source>
        <dbReference type="EMBL" id="MDQ0382746.1"/>
    </source>
</evidence>
<dbReference type="EMBL" id="JAUSUT010000001">
    <property type="protein sequence ID" value="MDQ0382746.1"/>
    <property type="molecule type" value="Genomic_DNA"/>
</dbReference>
<proteinExistence type="inferred from homology"/>
<reference evidence="5 6" key="1">
    <citation type="submission" date="2023-07" db="EMBL/GenBank/DDBJ databases">
        <title>Sequencing the genomes of 1000 actinobacteria strains.</title>
        <authorList>
            <person name="Klenk H.-P."/>
        </authorList>
    </citation>
    <scope>NUCLEOTIDE SEQUENCE [LARGE SCALE GENOMIC DNA]</scope>
    <source>
        <strain evidence="5 6">DSM 45805</strain>
    </source>
</reference>
<evidence type="ECO:0000256" key="1">
    <source>
        <dbReference type="ARBA" id="ARBA00006432"/>
    </source>
</evidence>
<dbReference type="PANTHER" id="PTHR43201">
    <property type="entry name" value="ACYL-COA SYNTHETASE"/>
    <property type="match status" value="1"/>
</dbReference>
<name>A0ABU0F6K0_9PSEU</name>
<dbReference type="Gene3D" id="3.40.50.12780">
    <property type="entry name" value="N-terminal domain of ligase-like"/>
    <property type="match status" value="1"/>
</dbReference>
<dbReference type="Proteomes" id="UP001229651">
    <property type="component" value="Unassembled WGS sequence"/>
</dbReference>
<gene>
    <name evidence="5" type="ORF">FB470_006740</name>
</gene>
<evidence type="ECO:0000256" key="2">
    <source>
        <dbReference type="ARBA" id="ARBA00022598"/>
    </source>
</evidence>
<dbReference type="InterPro" id="IPR000873">
    <property type="entry name" value="AMP-dep_synth/lig_dom"/>
</dbReference>
<comment type="similarity">
    <text evidence="1">Belongs to the ATP-dependent AMP-binding enzyme family.</text>
</comment>
<evidence type="ECO:0000313" key="6">
    <source>
        <dbReference type="Proteomes" id="UP001229651"/>
    </source>
</evidence>
<dbReference type="InterPro" id="IPR042099">
    <property type="entry name" value="ANL_N_sf"/>
</dbReference>
<sequence>MGWAALANLVRDRGKQRPDGVAVYTPSGDRTTWGELAAASSAVTAACLSAAGRPARIGVWIANGPLFGAGLFGAWQSGATAAVISSLASPAEAVRLAGAAGVDVVVTTSDRAAHFPDLPVVAVDSPGTAEEPATVAPAAEALVLFTSGTTGAPKGIVHRGEALVSSIDGMLTSSGIESGPRSLADEDRRPNVALTPLSHTSGLMGLLFAWWAGKPVVVFERFDAVGLDAVVAEHKVRTLRLVPAMVFDLVHAPSRVRLSGVRYATVGSAALSRSLAAKFEERYGFPLLSNYGQTEAMGGIAAERLEDVRAGRRPPGSVGRALPGVHIRIVDTATGREVAAGEVGEITVRSPQVMRRYAGDDAAPVDPDGFLHTGDLGSVDEDGILSVAGRVKDLIVSGGFNIYPAEVEDVLERAPGVAAAAVVGVPDDRLGERMLAVVVPSGDSVPEPEALHAWVRERLAPYKSPRGYLALPELPRTPHGKLDRRALTKLVVDRAGEFVIPAKASTGSKEMSR</sequence>
<dbReference type="Pfam" id="PF00501">
    <property type="entry name" value="AMP-binding"/>
    <property type="match status" value="1"/>
</dbReference>
<dbReference type="Gene3D" id="3.30.300.30">
    <property type="match status" value="1"/>
</dbReference>
<dbReference type="PANTHER" id="PTHR43201:SF5">
    <property type="entry name" value="MEDIUM-CHAIN ACYL-COA LIGASE ACSF2, MITOCHONDRIAL"/>
    <property type="match status" value="1"/>
</dbReference>
<dbReference type="CDD" id="cd04433">
    <property type="entry name" value="AFD_class_I"/>
    <property type="match status" value="1"/>
</dbReference>
<feature type="domain" description="AMP-dependent synthetase/ligase" evidence="3">
    <location>
        <begin position="12"/>
        <end position="357"/>
    </location>
</feature>
<dbReference type="PROSITE" id="PS00455">
    <property type="entry name" value="AMP_BINDING"/>
    <property type="match status" value="1"/>
</dbReference>
<dbReference type="InterPro" id="IPR025110">
    <property type="entry name" value="AMP-bd_C"/>
</dbReference>
<feature type="domain" description="AMP-binding enzyme C-terminal" evidence="4">
    <location>
        <begin position="406"/>
        <end position="481"/>
    </location>
</feature>
<organism evidence="5 6">
    <name type="scientific">Amycolatopsis thermophila</name>
    <dbReference type="NCBI Taxonomy" id="206084"/>
    <lineage>
        <taxon>Bacteria</taxon>
        <taxon>Bacillati</taxon>
        <taxon>Actinomycetota</taxon>
        <taxon>Actinomycetes</taxon>
        <taxon>Pseudonocardiales</taxon>
        <taxon>Pseudonocardiaceae</taxon>
        <taxon>Amycolatopsis</taxon>
    </lineage>
</organism>